<feature type="non-terminal residue" evidence="1">
    <location>
        <position position="344"/>
    </location>
</feature>
<dbReference type="AlphaFoldDB" id="A0ABD2PQP8"/>
<proteinExistence type="predicted"/>
<dbReference type="PANTHER" id="PTHR33772">
    <property type="entry name" value="THYMUS, BRAIN AND TESTES-ASSOCIATED"/>
    <property type="match status" value="1"/>
</dbReference>
<evidence type="ECO:0000313" key="1">
    <source>
        <dbReference type="EMBL" id="KAL3309826.1"/>
    </source>
</evidence>
<dbReference type="Pfam" id="PF15256">
    <property type="entry name" value="SPATIAL"/>
    <property type="match status" value="2"/>
</dbReference>
<protein>
    <submittedName>
        <fullName evidence="1">Uncharacterized protein</fullName>
    </submittedName>
</protein>
<dbReference type="Proteomes" id="UP001626550">
    <property type="component" value="Unassembled WGS sequence"/>
</dbReference>
<accession>A0ABD2PQP8</accession>
<sequence>MSEEVGRSPRSVRSLEPDPDSFVWACGRHNPQSKRVCHLKGLLDLPICIVRDHEDVLPFPETPEEPMPLDNVPNPVWRKEYARIAVGSVPLFKPTFQQPSVDTISSLRYFTGLQNFSVRQRPFMNAFRRRLSNRHMKVKRRCLSEERGSFNLGANPQDPRTEIFRSLWHKQLREITGTVIDHLNVARCKEQEPALRHPAEWINSGQDPRQSVYSSKTGRLIETTKSRRSRAANPTPMCELSTAKIATRLDMSEDNYTKAEVQIFFMICGILQTNDSAAVQHWLNTASDREKQLIMDILYTAMANRASYYDYRPRFENKMQKQPVPVESAVCEETIGASNTADRL</sequence>
<evidence type="ECO:0000313" key="2">
    <source>
        <dbReference type="Proteomes" id="UP001626550"/>
    </source>
</evidence>
<reference evidence="1 2" key="1">
    <citation type="submission" date="2024-11" db="EMBL/GenBank/DDBJ databases">
        <title>Adaptive evolution of stress response genes in parasites aligns with host niche diversity.</title>
        <authorList>
            <person name="Hahn C."/>
            <person name="Resl P."/>
        </authorList>
    </citation>
    <scope>NUCLEOTIDE SEQUENCE [LARGE SCALE GENOMIC DNA]</scope>
    <source>
        <strain evidence="1">EGGRZ-B1_66</strain>
        <tissue evidence="1">Body</tissue>
    </source>
</reference>
<name>A0ABD2PQP8_9PLAT</name>
<organism evidence="1 2">
    <name type="scientific">Cichlidogyrus casuarinus</name>
    <dbReference type="NCBI Taxonomy" id="1844966"/>
    <lineage>
        <taxon>Eukaryota</taxon>
        <taxon>Metazoa</taxon>
        <taxon>Spiralia</taxon>
        <taxon>Lophotrochozoa</taxon>
        <taxon>Platyhelminthes</taxon>
        <taxon>Monogenea</taxon>
        <taxon>Monopisthocotylea</taxon>
        <taxon>Dactylogyridea</taxon>
        <taxon>Ancyrocephalidae</taxon>
        <taxon>Cichlidogyrus</taxon>
    </lineage>
</organism>
<dbReference type="InterPro" id="IPR037394">
    <property type="entry name" value="TBATA-like"/>
</dbReference>
<dbReference type="PANTHER" id="PTHR33772:SF1">
    <property type="entry name" value="PROTEIN TBATA"/>
    <property type="match status" value="1"/>
</dbReference>
<keyword evidence="2" id="KW-1185">Reference proteome</keyword>
<dbReference type="EMBL" id="JBJKFK010003510">
    <property type="protein sequence ID" value="KAL3309826.1"/>
    <property type="molecule type" value="Genomic_DNA"/>
</dbReference>
<comment type="caution">
    <text evidence="1">The sequence shown here is derived from an EMBL/GenBank/DDBJ whole genome shotgun (WGS) entry which is preliminary data.</text>
</comment>
<gene>
    <name evidence="1" type="ORF">Ciccas_011621</name>
</gene>